<feature type="coiled-coil region" evidence="1">
    <location>
        <begin position="205"/>
        <end position="232"/>
    </location>
</feature>
<dbReference type="EMBL" id="AAHK01000033">
    <property type="protein sequence ID" value="EAN98991.1"/>
    <property type="molecule type" value="Genomic_DNA"/>
</dbReference>
<gene>
    <name evidence="7" type="ORF">Tc00.1047053508479.500</name>
</gene>
<keyword evidence="3" id="KW-0732">Signal</keyword>
<reference evidence="7 8" key="1">
    <citation type="journal article" date="2005" name="Science">
        <title>The genome sequence of Trypanosoma cruzi, etiologic agent of Chagas disease.</title>
        <authorList>
            <person name="El-Sayed N.M."/>
            <person name="Myler P.J."/>
            <person name="Bartholomeu D.C."/>
            <person name="Nilsson D."/>
            <person name="Aggarwal G."/>
            <person name="Tran A.N."/>
            <person name="Ghedin E."/>
            <person name="Worthey E.A."/>
            <person name="Delcher A.L."/>
            <person name="Blandin G."/>
            <person name="Westenberger S.J."/>
            <person name="Caler E."/>
            <person name="Cerqueira G.C."/>
            <person name="Branche C."/>
            <person name="Haas B."/>
            <person name="Anupama A."/>
            <person name="Arner E."/>
            <person name="Aslund L."/>
            <person name="Attipoe P."/>
            <person name="Bontempi E."/>
            <person name="Bringaud F."/>
            <person name="Burton P."/>
            <person name="Cadag E."/>
            <person name="Campbell D.A."/>
            <person name="Carrington M."/>
            <person name="Crabtree J."/>
            <person name="Darban H."/>
            <person name="da Silveira J.F."/>
            <person name="de Jong P."/>
            <person name="Edwards K."/>
            <person name="Englund P.T."/>
            <person name="Fazelina G."/>
            <person name="Feldblyum T."/>
            <person name="Ferella M."/>
            <person name="Frasch A.C."/>
            <person name="Gull K."/>
            <person name="Horn D."/>
            <person name="Hou L."/>
            <person name="Huang Y."/>
            <person name="Kindlund E."/>
            <person name="Klingbeil M."/>
            <person name="Kluge S."/>
            <person name="Koo H."/>
            <person name="Lacerda D."/>
            <person name="Levin M.J."/>
            <person name="Lorenzi H."/>
            <person name="Louie T."/>
            <person name="Machado C.R."/>
            <person name="McCulloch R."/>
            <person name="McKenna A."/>
            <person name="Mizuno Y."/>
            <person name="Mottram J.C."/>
            <person name="Nelson S."/>
            <person name="Ochaya S."/>
            <person name="Osoegawa K."/>
            <person name="Pai G."/>
            <person name="Parsons M."/>
            <person name="Pentony M."/>
            <person name="Pettersson U."/>
            <person name="Pop M."/>
            <person name="Ramirez J.L."/>
            <person name="Rinta J."/>
            <person name="Robertson L."/>
            <person name="Salzberg S.L."/>
            <person name="Sanchez D.O."/>
            <person name="Seyler A."/>
            <person name="Sharma R."/>
            <person name="Shetty J."/>
            <person name="Simpson A.J."/>
            <person name="Sisk E."/>
            <person name="Tammi M.T."/>
            <person name="Tarleton R."/>
            <person name="Teixeira S."/>
            <person name="Van Aken S."/>
            <person name="Vogt C."/>
            <person name="Ward P.N."/>
            <person name="Wickstead B."/>
            <person name="Wortman J."/>
            <person name="White O."/>
            <person name="Fraser C.M."/>
            <person name="Stuart K.D."/>
            <person name="Andersson B."/>
        </authorList>
    </citation>
    <scope>NUCLEOTIDE SEQUENCE [LARGE SCALE GENOMIC DNA]</scope>
    <source>
        <strain evidence="7 8">CL Brener</strain>
    </source>
</reference>
<keyword evidence="8" id="KW-1185">Reference proteome</keyword>
<dbReference type="Pfam" id="PF20445">
    <property type="entry name" value="RHS_N"/>
    <property type="match status" value="1"/>
</dbReference>
<dbReference type="PANTHER" id="PTHR33129:SF3">
    <property type="entry name" value="HOT SPOT (RHS) PROTEIN, PUTATIVE-RELATED"/>
    <property type="match status" value="1"/>
</dbReference>
<feature type="region of interest" description="Disordered" evidence="2">
    <location>
        <begin position="48"/>
        <end position="78"/>
    </location>
</feature>
<dbReference type="InParanoid" id="Q4E2H9"/>
<dbReference type="InterPro" id="IPR046836">
    <property type="entry name" value="RHS_C"/>
</dbReference>
<dbReference type="STRING" id="353153.Q4E2H9"/>
<comment type="caution">
    <text evidence="7">The sequence shown here is derived from an EMBL/GenBank/DDBJ whole genome shotgun (WGS) entry which is preliminary data.</text>
</comment>
<protein>
    <submittedName>
        <fullName evidence="7">Retrotransposon hot spot (RHS) protein, putative</fullName>
    </submittedName>
</protein>
<accession>Q4E2H9</accession>
<name>Q4E2H9_TRYCC</name>
<evidence type="ECO:0000259" key="4">
    <source>
        <dbReference type="Pfam" id="PF07999"/>
    </source>
</evidence>
<dbReference type="GeneID" id="3553660"/>
<evidence type="ECO:0000313" key="8">
    <source>
        <dbReference type="Proteomes" id="UP000002296"/>
    </source>
</evidence>
<dbReference type="Pfam" id="PF24466">
    <property type="entry name" value="DUF7578"/>
    <property type="match status" value="2"/>
</dbReference>
<dbReference type="PaxDb" id="353153-Q4E2H9"/>
<evidence type="ECO:0000313" key="7">
    <source>
        <dbReference type="EMBL" id="EAN98991.1"/>
    </source>
</evidence>
<dbReference type="RefSeq" id="XP_820842.1">
    <property type="nucleotide sequence ID" value="XM_815749.1"/>
</dbReference>
<sequence>MTVPIVFLFLILRVGWLLFRSNSIQPERQGETMPGRPESVQGGNVEIRAPTVPQGDCRKRTRPESHTGTDQPAATCRGVGKRQQPNWTLLSRVEDVLLVGKERIISMRLNEFLRNFLGGRGVVDANEEVSMEVFLTNPMRFSNGETLLCTITEFPLCRETKMLLEAAYKLKGEGVFLLQHWRDFEGKDTVTPIAKGALDAGLLCLLGKQAEREAEERARREAEERARRKQRIKFTFSTNIEDVLLRGRVRANNTKLNDFLTVELGGKGVVEANRNVLLEEFVRDPERYIGDEEVLNEIKELYNYLSKVIAVRDEINLREDLRSLYNKGVHNLMKWSELAAEVKVGVHGINRDTLDAALVDVRNRTIKSASMKPKGLYNSVYNARWHHVVEVTDGNGMGMKVEEGKPEQQWTFKAAGETFEKNDGALQSGAERPRLMVLTSDRGWPYSWEWEEDGSTHDCYVNCEVERAWRIVFEDLSEWFSTYSGTEFKPKKRVLIGTPGIGKSMAAGSYLLYQLLHCYVGKLQVVFYCFGDTTYVFDRTIQTVTKYEGNEISKIVLYDLWQRGMKGYIIYDVTKQGIPPASYFALFREWGMIVVASPKLDNYDGWKTEVKATRIIMNCPDEKDVKAMCAWMKRDGDTYEQTDYWKMVETHMEKVGPLPRHIFHAKDFKARFGAVEDALESINSRYADDRFILPGEGLWYSKDPSQKLVRIVRVRGERGNERFINAPICYFLGSRSANILAKAMSEKGFLLFVLGARKTILSACTDRFCLRALIFGRFVSAMAEELKELKSPAHGIQDTVLKANPRARPTEIREIPGVGGIRAKQNINYQVLYIPMVRNFPLVDCFFFVESPRRTLVGLQMTTAGEHHTTTSTVRQFTKHLSGVFNGWDEFAQGLSWEIIYVQHADSMPLNGWQRCDVVDPPSVGNVDRGRIVEFWEATRQYQFTLTDCFLRGKLFSEDAETS</sequence>
<dbReference type="NCBIfam" id="TIGR01631">
    <property type="entry name" value="Trypano_RHS"/>
    <property type="match status" value="1"/>
</dbReference>
<feature type="chain" id="PRO_5004238002" evidence="3">
    <location>
        <begin position="24"/>
        <end position="963"/>
    </location>
</feature>
<evidence type="ECO:0000259" key="6">
    <source>
        <dbReference type="Pfam" id="PF24466"/>
    </source>
</evidence>
<feature type="domain" description="DUF7578" evidence="6">
    <location>
        <begin position="251"/>
        <end position="313"/>
    </location>
</feature>
<dbReference type="InterPro" id="IPR052980">
    <property type="entry name" value="Crinkler_effector"/>
</dbReference>
<dbReference type="eggNOG" id="ENOG502SGFM">
    <property type="taxonomic scope" value="Eukaryota"/>
</dbReference>
<feature type="signal peptide" evidence="3">
    <location>
        <begin position="1"/>
        <end position="23"/>
    </location>
</feature>
<keyword evidence="1" id="KW-0175">Coiled coil</keyword>
<dbReference type="KEGG" id="tcr:508479.500"/>
<dbReference type="PANTHER" id="PTHR33129">
    <property type="entry name" value="PROTEIN KINASE DOMAIN-CONTAINING PROTEIN-RELATED"/>
    <property type="match status" value="1"/>
</dbReference>
<dbReference type="AlphaFoldDB" id="Q4E2H9"/>
<feature type="compositionally biased region" description="Basic and acidic residues" evidence="2">
    <location>
        <begin position="56"/>
        <end position="67"/>
    </location>
</feature>
<feature type="domain" description="DUF7578" evidence="6">
    <location>
        <begin position="105"/>
        <end position="165"/>
    </location>
</feature>
<feature type="domain" description="Retrotransposon hot spot protein N-terminal" evidence="5">
    <location>
        <begin position="377"/>
        <end position="486"/>
    </location>
</feature>
<dbReference type="Proteomes" id="UP000002296">
    <property type="component" value="Unassembled WGS sequence"/>
</dbReference>
<evidence type="ECO:0000256" key="2">
    <source>
        <dbReference type="SAM" id="MobiDB-lite"/>
    </source>
</evidence>
<evidence type="ECO:0000256" key="3">
    <source>
        <dbReference type="SAM" id="SignalP"/>
    </source>
</evidence>
<proteinExistence type="predicted"/>
<dbReference type="InterPro" id="IPR046835">
    <property type="entry name" value="RHS_N"/>
</dbReference>
<dbReference type="InterPro" id="IPR006518">
    <property type="entry name" value="Trypano_RHS"/>
</dbReference>
<evidence type="ECO:0000259" key="5">
    <source>
        <dbReference type="Pfam" id="PF20445"/>
    </source>
</evidence>
<evidence type="ECO:0000256" key="1">
    <source>
        <dbReference type="SAM" id="Coils"/>
    </source>
</evidence>
<dbReference type="Pfam" id="PF07999">
    <property type="entry name" value="RHSP"/>
    <property type="match status" value="1"/>
</dbReference>
<feature type="domain" description="Retrotransposon hot spot protein,C-terminal" evidence="4">
    <location>
        <begin position="494"/>
        <end position="790"/>
    </location>
</feature>
<dbReference type="InterPro" id="IPR056000">
    <property type="entry name" value="DUF7578"/>
</dbReference>
<organism evidence="7 8">
    <name type="scientific">Trypanosoma cruzi (strain CL Brener)</name>
    <dbReference type="NCBI Taxonomy" id="353153"/>
    <lineage>
        <taxon>Eukaryota</taxon>
        <taxon>Discoba</taxon>
        <taxon>Euglenozoa</taxon>
        <taxon>Kinetoplastea</taxon>
        <taxon>Metakinetoplastina</taxon>
        <taxon>Trypanosomatida</taxon>
        <taxon>Trypanosomatidae</taxon>
        <taxon>Trypanosoma</taxon>
        <taxon>Schizotrypanum</taxon>
    </lineage>
</organism>